<dbReference type="AlphaFoldDB" id="A0A8H6RQ65"/>
<accession>A0A8H6RQ65</accession>
<comment type="caution">
    <text evidence="1">The sequence shown here is derived from an EMBL/GenBank/DDBJ whole genome shotgun (WGS) entry which is preliminary data.</text>
</comment>
<sequence length="241" mass="27021">MSLVFALQIEFDRCPNCHTHHIQPISARDRATCQIFLVTATHDRSLSGKKLNEGFLRMWEILACKDCQATAALREAMVNLWITRTLVRHGRIPNENSSVIDLTNTNPNNNEPTANRAPHTCGVCLEGDIIPAFDTQCQQCNQFLHSWCFEDLSITTADNITAENLIYGNSPDGFALMDRDTGEIYGIEIGVKCPFCRAALGSVDVPQEVIVDLLHGQLEAEHRAAMVMLGREEQRVYNLDY</sequence>
<protein>
    <submittedName>
        <fullName evidence="1">Uncharacterized protein</fullName>
    </submittedName>
</protein>
<gene>
    <name evidence="1" type="ORF">HII31_02707</name>
</gene>
<proteinExistence type="predicted"/>
<dbReference type="OrthoDB" id="10484719at2759"/>
<evidence type="ECO:0000313" key="1">
    <source>
        <dbReference type="EMBL" id="KAF7195945.1"/>
    </source>
</evidence>
<dbReference type="Proteomes" id="UP000660729">
    <property type="component" value="Unassembled WGS sequence"/>
</dbReference>
<dbReference type="EMBL" id="JABCIY010000033">
    <property type="protein sequence ID" value="KAF7195945.1"/>
    <property type="molecule type" value="Genomic_DNA"/>
</dbReference>
<name>A0A8H6RQ65_9PEZI</name>
<organism evidence="1 2">
    <name type="scientific">Pseudocercospora fuligena</name>
    <dbReference type="NCBI Taxonomy" id="685502"/>
    <lineage>
        <taxon>Eukaryota</taxon>
        <taxon>Fungi</taxon>
        <taxon>Dikarya</taxon>
        <taxon>Ascomycota</taxon>
        <taxon>Pezizomycotina</taxon>
        <taxon>Dothideomycetes</taxon>
        <taxon>Dothideomycetidae</taxon>
        <taxon>Mycosphaerellales</taxon>
        <taxon>Mycosphaerellaceae</taxon>
        <taxon>Pseudocercospora</taxon>
    </lineage>
</organism>
<reference evidence="1" key="1">
    <citation type="submission" date="2020-04" db="EMBL/GenBank/DDBJ databases">
        <title>Draft genome resource of the tomato pathogen Pseudocercospora fuligena.</title>
        <authorList>
            <person name="Zaccaron A."/>
        </authorList>
    </citation>
    <scope>NUCLEOTIDE SEQUENCE</scope>
    <source>
        <strain evidence="1">PF001</strain>
    </source>
</reference>
<keyword evidence="2" id="KW-1185">Reference proteome</keyword>
<evidence type="ECO:0000313" key="2">
    <source>
        <dbReference type="Proteomes" id="UP000660729"/>
    </source>
</evidence>